<organism evidence="2 3">
    <name type="scientific">Breznakiella homolactica</name>
    <dbReference type="NCBI Taxonomy" id="2798577"/>
    <lineage>
        <taxon>Bacteria</taxon>
        <taxon>Pseudomonadati</taxon>
        <taxon>Spirochaetota</taxon>
        <taxon>Spirochaetia</taxon>
        <taxon>Spirochaetales</taxon>
        <taxon>Breznakiellaceae</taxon>
        <taxon>Breznakiella</taxon>
    </lineage>
</organism>
<protein>
    <submittedName>
        <fullName evidence="2">SIMPL domain-containing protein</fullName>
    </submittedName>
</protein>
<proteinExistence type="predicted"/>
<dbReference type="AlphaFoldDB" id="A0A7T7XMV7"/>
<dbReference type="Gene3D" id="3.30.110.170">
    <property type="entry name" value="Protein of unknown function (DUF541), domain 1"/>
    <property type="match status" value="1"/>
</dbReference>
<gene>
    <name evidence="2" type="ORF">JFL75_20050</name>
</gene>
<dbReference type="PROSITE" id="PS00430">
    <property type="entry name" value="TONB_DEPENDENT_REC_1"/>
    <property type="match status" value="1"/>
</dbReference>
<reference evidence="2" key="1">
    <citation type="submission" date="2021-01" db="EMBL/GenBank/DDBJ databases">
        <title>Description of Breznakiella homolactica.</title>
        <authorList>
            <person name="Song Y."/>
            <person name="Brune A."/>
        </authorList>
    </citation>
    <scope>NUCLEOTIDE SEQUENCE</scope>
    <source>
        <strain evidence="2">RmG30</strain>
    </source>
</reference>
<evidence type="ECO:0000256" key="1">
    <source>
        <dbReference type="SAM" id="SignalP"/>
    </source>
</evidence>
<keyword evidence="3" id="KW-1185">Reference proteome</keyword>
<evidence type="ECO:0000313" key="3">
    <source>
        <dbReference type="Proteomes" id="UP000595917"/>
    </source>
</evidence>
<dbReference type="Pfam" id="PF04402">
    <property type="entry name" value="SIMPL"/>
    <property type="match status" value="1"/>
</dbReference>
<dbReference type="RefSeq" id="WP_215626498.1">
    <property type="nucleotide sequence ID" value="NZ_CP067089.2"/>
</dbReference>
<dbReference type="PANTHER" id="PTHR34387">
    <property type="entry name" value="SLR1258 PROTEIN"/>
    <property type="match status" value="1"/>
</dbReference>
<dbReference type="InterPro" id="IPR010916">
    <property type="entry name" value="TonB_box_CS"/>
</dbReference>
<dbReference type="KEGG" id="bhc:JFL75_20050"/>
<feature type="chain" id="PRO_5030861195" evidence="1">
    <location>
        <begin position="23"/>
        <end position="237"/>
    </location>
</feature>
<dbReference type="InterPro" id="IPR052022">
    <property type="entry name" value="26kDa_periplasmic_antigen"/>
</dbReference>
<name>A0A7T7XMV7_9SPIR</name>
<keyword evidence="1" id="KW-0732">Signal</keyword>
<dbReference type="Gene3D" id="3.30.70.2970">
    <property type="entry name" value="Protein of unknown function (DUF541), domain 2"/>
    <property type="match status" value="1"/>
</dbReference>
<dbReference type="EMBL" id="CP067089">
    <property type="protein sequence ID" value="QQO09192.1"/>
    <property type="molecule type" value="Genomic_DNA"/>
</dbReference>
<dbReference type="PANTHER" id="PTHR34387:SF1">
    <property type="entry name" value="PERIPLASMIC IMMUNOGENIC PROTEIN"/>
    <property type="match status" value="1"/>
</dbReference>
<dbReference type="Proteomes" id="UP000595917">
    <property type="component" value="Chromosome"/>
</dbReference>
<sequence>MKKLSVFVFAALAVCIAMPVFAGGSSEKGADTITVFAQGIVTAVPDTAVVQLGIETRSPSVKDAFAQNRETMVNLRSVVLGFGIKESDISTVNYSVFYEEPYSADPQTKREGFYRVSNGISVTVRNSESIGSLIGAAVEAGANQLWGVSFYVSDSSAAEQEAREQAIKNAEAKAATLAGAAGRKLGAVVSIAETDGYSPAPMMLMSARSAAYAADNGTVSPGEAEIRSSVQVVYSLK</sequence>
<feature type="signal peptide" evidence="1">
    <location>
        <begin position="1"/>
        <end position="22"/>
    </location>
</feature>
<accession>A0A7T7XMV7</accession>
<dbReference type="GO" id="GO:0006974">
    <property type="term" value="P:DNA damage response"/>
    <property type="evidence" value="ECO:0007669"/>
    <property type="project" value="TreeGrafter"/>
</dbReference>
<dbReference type="InterPro" id="IPR007497">
    <property type="entry name" value="SIMPL/DUF541"/>
</dbReference>
<evidence type="ECO:0000313" key="2">
    <source>
        <dbReference type="EMBL" id="QQO09192.1"/>
    </source>
</evidence>